<proteinExistence type="predicted"/>
<evidence type="ECO:0000256" key="1">
    <source>
        <dbReference type="SAM" id="Coils"/>
    </source>
</evidence>
<evidence type="ECO:0000313" key="4">
    <source>
        <dbReference type="EMBL" id="VDB98436.1"/>
    </source>
</evidence>
<feature type="chain" id="PRO_5042444931" description="YtxH domain-containing protein" evidence="2">
    <location>
        <begin position="26"/>
        <end position="108"/>
    </location>
</feature>
<evidence type="ECO:0000313" key="5">
    <source>
        <dbReference type="Proteomes" id="UP000294726"/>
    </source>
</evidence>
<sequence length="108" mass="11799">MKDFLKKFLKITASCALITSGILVAGTVFVTKKIDSSDDKAKDEANSIKDKITNKIKEGSEKAINSKASKKSIAKLENKTNKAKKALADAEGRLKNKIDEVKKSIDEK</sequence>
<evidence type="ECO:0008006" key="7">
    <source>
        <dbReference type="Google" id="ProtNLM"/>
    </source>
</evidence>
<protein>
    <recommendedName>
        <fullName evidence="7">YtxH domain-containing protein</fullName>
    </recommendedName>
</protein>
<evidence type="ECO:0000256" key="2">
    <source>
        <dbReference type="SAM" id="SignalP"/>
    </source>
</evidence>
<organism evidence="3 6">
    <name type="scientific">Oenococcus oeni</name>
    <name type="common">Leuconostoc oenos</name>
    <dbReference type="NCBI Taxonomy" id="1247"/>
    <lineage>
        <taxon>Bacteria</taxon>
        <taxon>Bacillati</taxon>
        <taxon>Bacillota</taxon>
        <taxon>Bacilli</taxon>
        <taxon>Lactobacillales</taxon>
        <taxon>Lactobacillaceae</taxon>
        <taxon>Oenococcus</taxon>
    </lineage>
</organism>
<keyword evidence="2" id="KW-0732">Signal</keyword>
<name>A0AAJ2P0G6_OENOE</name>
<keyword evidence="1" id="KW-0175">Coiled coil</keyword>
<dbReference type="Proteomes" id="UP001281024">
    <property type="component" value="Unassembled WGS sequence"/>
</dbReference>
<dbReference type="EMBL" id="LR031358">
    <property type="protein sequence ID" value="VDB98436.1"/>
    <property type="molecule type" value="Genomic_DNA"/>
</dbReference>
<evidence type="ECO:0000313" key="6">
    <source>
        <dbReference type="Proteomes" id="UP001281024"/>
    </source>
</evidence>
<dbReference type="EMBL" id="WERV01000002">
    <property type="protein sequence ID" value="MDV7714564.1"/>
    <property type="molecule type" value="Genomic_DNA"/>
</dbReference>
<dbReference type="AlphaFoldDB" id="A0AAJ2P0G6"/>
<evidence type="ECO:0000313" key="3">
    <source>
        <dbReference type="EMBL" id="MDV7714564.1"/>
    </source>
</evidence>
<reference evidence="4 5" key="1">
    <citation type="submission" date="2018-08" db="EMBL/GenBank/DDBJ databases">
        <authorList>
            <person name="Lorentzen P. G. S. M."/>
        </authorList>
    </citation>
    <scope>NUCLEOTIDE SEQUENCE [LARGE SCALE GENOMIC DNA]</scope>
    <source>
        <strain evidence="4 5">CRBO_1381</strain>
    </source>
</reference>
<feature type="coiled-coil region" evidence="1">
    <location>
        <begin position="73"/>
        <end position="107"/>
    </location>
</feature>
<dbReference type="GeneID" id="75065710"/>
<reference evidence="3" key="2">
    <citation type="submission" date="2019-10" db="EMBL/GenBank/DDBJ databases">
        <title>Malate fermentation in French cider.</title>
        <authorList>
            <person name="Cousin F.J."/>
            <person name="Medina Fernandez S."/>
            <person name="Misery B."/>
            <person name="Laplace J.-M."/>
            <person name="Cretenet M."/>
        </authorList>
    </citation>
    <scope>NUCLEOTIDE SEQUENCE</scope>
    <source>
        <strain evidence="3">UCMA15129</strain>
    </source>
</reference>
<gene>
    <name evidence="3" type="ORF">GA838_02045</name>
    <name evidence="4" type="ORF">OENI_1201</name>
</gene>
<dbReference type="Proteomes" id="UP000294726">
    <property type="component" value="Chromosome"/>
</dbReference>
<accession>A0AAJ2P0G6</accession>
<dbReference type="RefSeq" id="WP_002820401.1">
    <property type="nucleotide sequence ID" value="NZ_CP014324.1"/>
</dbReference>
<feature type="signal peptide" evidence="2">
    <location>
        <begin position="1"/>
        <end position="25"/>
    </location>
</feature>